<name>A0A232FD71_9HYME</name>
<feature type="compositionally biased region" description="Polar residues" evidence="1">
    <location>
        <begin position="7"/>
        <end position="17"/>
    </location>
</feature>
<sequence length="191" mass="20058">MAPAVCSVSNDDFTSPTKSRDASDTTARDILFCRGDACNQVGQAECQNNTGEALPPPGKHQRFDILQDQLDGLRAVVSRSLVPHARASQDLDTGSLPVSDCGPLLASSPSIIEREATEVAGKRKCSSPQMAPTGKDAGSWGGVAEGFEVIIHGLIQNIDNINKKISGTAAFALLSTVLPTLQKSDVASVLR</sequence>
<keyword evidence="3" id="KW-1185">Reference proteome</keyword>
<dbReference type="AlphaFoldDB" id="A0A232FD71"/>
<protein>
    <submittedName>
        <fullName evidence="2">Uncharacterized protein</fullName>
    </submittedName>
</protein>
<proteinExistence type="predicted"/>
<reference evidence="2 3" key="1">
    <citation type="journal article" date="2017" name="Curr. Biol.">
        <title>The Evolution of Venom by Co-option of Single-Copy Genes.</title>
        <authorList>
            <person name="Martinson E.O."/>
            <person name="Mrinalini"/>
            <person name="Kelkar Y.D."/>
            <person name="Chang C.H."/>
            <person name="Werren J.H."/>
        </authorList>
    </citation>
    <scope>NUCLEOTIDE SEQUENCE [LARGE SCALE GENOMIC DNA]</scope>
    <source>
        <strain evidence="2 3">Alberta</strain>
        <tissue evidence="2">Whole body</tissue>
    </source>
</reference>
<evidence type="ECO:0000256" key="1">
    <source>
        <dbReference type="SAM" id="MobiDB-lite"/>
    </source>
</evidence>
<feature type="region of interest" description="Disordered" evidence="1">
    <location>
        <begin position="1"/>
        <end position="24"/>
    </location>
</feature>
<dbReference type="EMBL" id="NNAY01000388">
    <property type="protein sequence ID" value="OXU28744.1"/>
    <property type="molecule type" value="Genomic_DNA"/>
</dbReference>
<dbReference type="Proteomes" id="UP000215335">
    <property type="component" value="Unassembled WGS sequence"/>
</dbReference>
<evidence type="ECO:0000313" key="2">
    <source>
        <dbReference type="EMBL" id="OXU28744.1"/>
    </source>
</evidence>
<evidence type="ECO:0000313" key="3">
    <source>
        <dbReference type="Proteomes" id="UP000215335"/>
    </source>
</evidence>
<comment type="caution">
    <text evidence="2">The sequence shown here is derived from an EMBL/GenBank/DDBJ whole genome shotgun (WGS) entry which is preliminary data.</text>
</comment>
<accession>A0A232FD71</accession>
<organism evidence="2 3">
    <name type="scientific">Trichomalopsis sarcophagae</name>
    <dbReference type="NCBI Taxonomy" id="543379"/>
    <lineage>
        <taxon>Eukaryota</taxon>
        <taxon>Metazoa</taxon>
        <taxon>Ecdysozoa</taxon>
        <taxon>Arthropoda</taxon>
        <taxon>Hexapoda</taxon>
        <taxon>Insecta</taxon>
        <taxon>Pterygota</taxon>
        <taxon>Neoptera</taxon>
        <taxon>Endopterygota</taxon>
        <taxon>Hymenoptera</taxon>
        <taxon>Apocrita</taxon>
        <taxon>Proctotrupomorpha</taxon>
        <taxon>Chalcidoidea</taxon>
        <taxon>Pteromalidae</taxon>
        <taxon>Pteromalinae</taxon>
        <taxon>Trichomalopsis</taxon>
    </lineage>
</organism>
<gene>
    <name evidence="2" type="ORF">TSAR_000210</name>
</gene>